<accession>A0AAE0GCN8</accession>
<sequence length="316" mass="35784">MPPNPALARLWACRKGGNTWLPTSNICRLVSTTPRHLSCVRLRCSGVSYRSMVRRAFDPKDILDSNEGMEKRWWLEEHNKLRRQQREDRSRRRRGEFARGGEEKQEDDDEDGLEEGPPDGTAKPETTPSCLEGTLPGESRSLSPFELMVQKQSATLPGPRCEVNATRERLKHFWMEQGVKGSCEKETHRKLLVDACLEWFESTEPPSSPSSSAAATGLPQHLVSVPQNIEALDRQLRQLCVVLPGAHLILWKQPALLTLHASEIARRLAALHQAVPDVDLEQIVTQDPMLLIYNYSDAVDLARKTEQKRWNGSVIR</sequence>
<gene>
    <name evidence="2" type="ORF">CYMTET_16173</name>
</gene>
<reference evidence="2 3" key="1">
    <citation type="journal article" date="2015" name="Genome Biol. Evol.">
        <title>Comparative Genomics of a Bacterivorous Green Alga Reveals Evolutionary Causalities and Consequences of Phago-Mixotrophic Mode of Nutrition.</title>
        <authorList>
            <person name="Burns J.A."/>
            <person name="Paasch A."/>
            <person name="Narechania A."/>
            <person name="Kim E."/>
        </authorList>
    </citation>
    <scope>NUCLEOTIDE SEQUENCE [LARGE SCALE GENOMIC DNA]</scope>
    <source>
        <strain evidence="2 3">PLY_AMNH</strain>
    </source>
</reference>
<dbReference type="EMBL" id="LGRX02007057">
    <property type="protein sequence ID" value="KAK3275714.1"/>
    <property type="molecule type" value="Genomic_DNA"/>
</dbReference>
<evidence type="ECO:0000313" key="2">
    <source>
        <dbReference type="EMBL" id="KAK3275714.1"/>
    </source>
</evidence>
<feature type="region of interest" description="Disordered" evidence="1">
    <location>
        <begin position="84"/>
        <end position="137"/>
    </location>
</feature>
<comment type="caution">
    <text evidence="2">The sequence shown here is derived from an EMBL/GenBank/DDBJ whole genome shotgun (WGS) entry which is preliminary data.</text>
</comment>
<proteinExistence type="predicted"/>
<dbReference type="Proteomes" id="UP001190700">
    <property type="component" value="Unassembled WGS sequence"/>
</dbReference>
<organism evidence="2 3">
    <name type="scientific">Cymbomonas tetramitiformis</name>
    <dbReference type="NCBI Taxonomy" id="36881"/>
    <lineage>
        <taxon>Eukaryota</taxon>
        <taxon>Viridiplantae</taxon>
        <taxon>Chlorophyta</taxon>
        <taxon>Pyramimonadophyceae</taxon>
        <taxon>Pyramimonadales</taxon>
        <taxon>Pyramimonadaceae</taxon>
        <taxon>Cymbomonas</taxon>
    </lineage>
</organism>
<keyword evidence="3" id="KW-1185">Reference proteome</keyword>
<dbReference type="AlphaFoldDB" id="A0AAE0GCN8"/>
<protein>
    <submittedName>
        <fullName evidence="2">Uncharacterized protein</fullName>
    </submittedName>
</protein>
<feature type="compositionally biased region" description="Basic and acidic residues" evidence="1">
    <location>
        <begin position="84"/>
        <end position="103"/>
    </location>
</feature>
<name>A0AAE0GCN8_9CHLO</name>
<evidence type="ECO:0000313" key="3">
    <source>
        <dbReference type="Proteomes" id="UP001190700"/>
    </source>
</evidence>
<evidence type="ECO:0000256" key="1">
    <source>
        <dbReference type="SAM" id="MobiDB-lite"/>
    </source>
</evidence>
<feature type="compositionally biased region" description="Acidic residues" evidence="1">
    <location>
        <begin position="104"/>
        <end position="117"/>
    </location>
</feature>